<evidence type="ECO:0000313" key="1">
    <source>
        <dbReference type="EMBL" id="EBV4568765.1"/>
    </source>
</evidence>
<accession>A0A5H6JZ56</accession>
<dbReference type="EMBL" id="AAHFHJ010000006">
    <property type="protein sequence ID" value="EBV4568765.1"/>
    <property type="molecule type" value="Genomic_DNA"/>
</dbReference>
<name>A0A5H6JZ56_SALET</name>
<comment type="caution">
    <text evidence="1">The sequence shown here is derived from an EMBL/GenBank/DDBJ whole genome shotgun (WGS) entry which is preliminary data.</text>
</comment>
<dbReference type="AlphaFoldDB" id="A0A5H6JZ56"/>
<protein>
    <submittedName>
        <fullName evidence="1">Uncharacterized protein</fullName>
    </submittedName>
</protein>
<proteinExistence type="predicted"/>
<gene>
    <name evidence="1" type="ORF">DOW48_07065</name>
</gene>
<sequence>MNSEIKIAIAELKEIIFQKRHLCIQQFIHDENNKKGVINNAPMDLVKIIYELKLPKRFLQKNKYI</sequence>
<organism evidence="1">
    <name type="scientific">Salmonella enterica subsp. enterica serovar Nima</name>
    <dbReference type="NCBI Taxonomy" id="940233"/>
    <lineage>
        <taxon>Bacteria</taxon>
        <taxon>Pseudomonadati</taxon>
        <taxon>Pseudomonadota</taxon>
        <taxon>Gammaproteobacteria</taxon>
        <taxon>Enterobacterales</taxon>
        <taxon>Enterobacteriaceae</taxon>
        <taxon>Salmonella</taxon>
    </lineage>
</organism>
<reference evidence="1" key="1">
    <citation type="submission" date="2018-06" db="EMBL/GenBank/DDBJ databases">
        <authorList>
            <person name="Ashton P.M."/>
            <person name="Dallman T."/>
            <person name="Nair S."/>
            <person name="De Pinna E."/>
            <person name="Peters T."/>
            <person name="Grant K."/>
        </authorList>
    </citation>
    <scope>NUCLEOTIDE SEQUENCE</scope>
    <source>
        <strain evidence="1">45256</strain>
    </source>
</reference>